<evidence type="ECO:0000256" key="2">
    <source>
        <dbReference type="ARBA" id="ARBA00022676"/>
    </source>
</evidence>
<sequence length="283" mass="30468">MPTSADPAYVALLPSAGMGHLTPFLRLASSLVSLGCRVTLLRPLPIVSSAESLQFSDFLSSHPSVHCLDLHLLPFQPSSADSTDPFFLQFESISRSAPLLLPQLLLPLEPKPSALVTDIFLASSVAPVSRARLNLPCFVLFTSSASMLSLCASFNIPGSRFVDASMIPPVLRDPNNPFTQQFSTNGAALAGTDGVLVNTFDAHKTRALAALNQGEVLEGLPRVFAIGPLKPLERRRAQARELEWLDGQPERSVVYVSFGSRTALSEEQIKELARGLERSGFSG</sequence>
<dbReference type="EMBL" id="JAUJYO010000015">
    <property type="protein sequence ID" value="KAK1297150.1"/>
    <property type="molecule type" value="Genomic_DNA"/>
</dbReference>
<keyword evidence="2" id="KW-0808">Transferase</keyword>
<keyword evidence="4" id="KW-1185">Reference proteome</keyword>
<gene>
    <name evidence="3" type="primary">UGT72E1</name>
    <name evidence="3" type="ORF">QJS10_CPB15g01030</name>
</gene>
<accession>A0AAV9D7F2</accession>
<keyword evidence="2" id="KW-0328">Glycosyltransferase</keyword>
<dbReference type="SUPFAM" id="SSF53756">
    <property type="entry name" value="UDP-Glycosyltransferase/glycogen phosphorylase"/>
    <property type="match status" value="1"/>
</dbReference>
<dbReference type="InterPro" id="IPR050481">
    <property type="entry name" value="UDP-glycosyltransf_plant"/>
</dbReference>
<reference evidence="3" key="2">
    <citation type="submission" date="2023-06" db="EMBL/GenBank/DDBJ databases">
        <authorList>
            <person name="Ma L."/>
            <person name="Liu K.-W."/>
            <person name="Li Z."/>
            <person name="Hsiao Y.-Y."/>
            <person name="Qi Y."/>
            <person name="Fu T."/>
            <person name="Tang G."/>
            <person name="Zhang D."/>
            <person name="Sun W.-H."/>
            <person name="Liu D.-K."/>
            <person name="Li Y."/>
            <person name="Chen G.-Z."/>
            <person name="Liu X.-D."/>
            <person name="Liao X.-Y."/>
            <person name="Jiang Y.-T."/>
            <person name="Yu X."/>
            <person name="Hao Y."/>
            <person name="Huang J."/>
            <person name="Zhao X.-W."/>
            <person name="Ke S."/>
            <person name="Chen Y.-Y."/>
            <person name="Wu W.-L."/>
            <person name="Hsu J.-L."/>
            <person name="Lin Y.-F."/>
            <person name="Huang M.-D."/>
            <person name="Li C.-Y."/>
            <person name="Huang L."/>
            <person name="Wang Z.-W."/>
            <person name="Zhao X."/>
            <person name="Zhong W.-Y."/>
            <person name="Peng D.-H."/>
            <person name="Ahmad S."/>
            <person name="Lan S."/>
            <person name="Zhang J.-S."/>
            <person name="Tsai W.-C."/>
            <person name="Van De Peer Y."/>
            <person name="Liu Z.-J."/>
        </authorList>
    </citation>
    <scope>NUCLEOTIDE SEQUENCE</scope>
    <source>
        <strain evidence="3">CP</strain>
        <tissue evidence="3">Leaves</tissue>
    </source>
</reference>
<reference evidence="3" key="1">
    <citation type="journal article" date="2023" name="Nat. Commun.">
        <title>Diploid and tetraploid genomes of Acorus and the evolution of monocots.</title>
        <authorList>
            <person name="Ma L."/>
            <person name="Liu K.W."/>
            <person name="Li Z."/>
            <person name="Hsiao Y.Y."/>
            <person name="Qi Y."/>
            <person name="Fu T."/>
            <person name="Tang G.D."/>
            <person name="Zhang D."/>
            <person name="Sun W.H."/>
            <person name="Liu D.K."/>
            <person name="Li Y."/>
            <person name="Chen G.Z."/>
            <person name="Liu X.D."/>
            <person name="Liao X.Y."/>
            <person name="Jiang Y.T."/>
            <person name="Yu X."/>
            <person name="Hao Y."/>
            <person name="Huang J."/>
            <person name="Zhao X.W."/>
            <person name="Ke S."/>
            <person name="Chen Y.Y."/>
            <person name="Wu W.L."/>
            <person name="Hsu J.L."/>
            <person name="Lin Y.F."/>
            <person name="Huang M.D."/>
            <person name="Li C.Y."/>
            <person name="Huang L."/>
            <person name="Wang Z.W."/>
            <person name="Zhao X."/>
            <person name="Zhong W.Y."/>
            <person name="Peng D.H."/>
            <person name="Ahmad S."/>
            <person name="Lan S."/>
            <person name="Zhang J.S."/>
            <person name="Tsai W.C."/>
            <person name="Van de Peer Y."/>
            <person name="Liu Z.J."/>
        </authorList>
    </citation>
    <scope>NUCLEOTIDE SEQUENCE</scope>
    <source>
        <strain evidence="3">CP</strain>
    </source>
</reference>
<dbReference type="Proteomes" id="UP001180020">
    <property type="component" value="Unassembled WGS sequence"/>
</dbReference>
<name>A0AAV9D7F2_ACOCL</name>
<comment type="caution">
    <text evidence="3">The sequence shown here is derived from an EMBL/GenBank/DDBJ whole genome shotgun (WGS) entry which is preliminary data.</text>
</comment>
<dbReference type="AlphaFoldDB" id="A0AAV9D7F2"/>
<dbReference type="Gene3D" id="3.40.50.2000">
    <property type="entry name" value="Glycogen Phosphorylase B"/>
    <property type="match status" value="2"/>
</dbReference>
<dbReference type="GO" id="GO:0035251">
    <property type="term" value="F:UDP-glucosyltransferase activity"/>
    <property type="evidence" value="ECO:0007669"/>
    <property type="project" value="InterPro"/>
</dbReference>
<protein>
    <submittedName>
        <fullName evidence="3">UDP-glycosyltransferase 72E1</fullName>
    </submittedName>
</protein>
<evidence type="ECO:0000313" key="3">
    <source>
        <dbReference type="EMBL" id="KAK1297150.1"/>
    </source>
</evidence>
<dbReference type="PANTHER" id="PTHR48048:SF76">
    <property type="entry name" value="UDP-GLYCOSYLTRANSFERASE 708D1-LIKE"/>
    <property type="match status" value="1"/>
</dbReference>
<evidence type="ECO:0000256" key="1">
    <source>
        <dbReference type="ARBA" id="ARBA00009995"/>
    </source>
</evidence>
<comment type="similarity">
    <text evidence="1">Belongs to the UDP-glycosyltransferase family.</text>
</comment>
<evidence type="ECO:0000313" key="4">
    <source>
        <dbReference type="Proteomes" id="UP001180020"/>
    </source>
</evidence>
<organism evidence="3 4">
    <name type="scientific">Acorus calamus</name>
    <name type="common">Sweet flag</name>
    <dbReference type="NCBI Taxonomy" id="4465"/>
    <lineage>
        <taxon>Eukaryota</taxon>
        <taxon>Viridiplantae</taxon>
        <taxon>Streptophyta</taxon>
        <taxon>Embryophyta</taxon>
        <taxon>Tracheophyta</taxon>
        <taxon>Spermatophyta</taxon>
        <taxon>Magnoliopsida</taxon>
        <taxon>Liliopsida</taxon>
        <taxon>Acoraceae</taxon>
        <taxon>Acorus</taxon>
    </lineage>
</organism>
<dbReference type="PANTHER" id="PTHR48048">
    <property type="entry name" value="GLYCOSYLTRANSFERASE"/>
    <property type="match status" value="1"/>
</dbReference>
<proteinExistence type="inferred from homology"/>